<comment type="function">
    <text evidence="2 7">Synthesizes alpha-1,4-glucan chains using ADP-glucose.</text>
</comment>
<dbReference type="EMBL" id="DVNB01000040">
    <property type="protein sequence ID" value="HIU56914.1"/>
    <property type="molecule type" value="Genomic_DNA"/>
</dbReference>
<dbReference type="GO" id="GO:0005978">
    <property type="term" value="P:glycogen biosynthetic process"/>
    <property type="evidence" value="ECO:0007669"/>
    <property type="project" value="UniProtKB-UniRule"/>
</dbReference>
<feature type="compositionally biased region" description="Basic residues" evidence="8">
    <location>
        <begin position="595"/>
        <end position="606"/>
    </location>
</feature>
<evidence type="ECO:0000256" key="1">
    <source>
        <dbReference type="ARBA" id="ARBA00001478"/>
    </source>
</evidence>
<dbReference type="EC" id="2.4.1.21" evidence="7"/>
<keyword evidence="5 7" id="KW-0808">Transferase</keyword>
<accession>A0A9D1SDZ3</accession>
<dbReference type="NCBIfam" id="TIGR02095">
    <property type="entry name" value="glgA"/>
    <property type="match status" value="1"/>
</dbReference>
<evidence type="ECO:0000256" key="7">
    <source>
        <dbReference type="HAMAP-Rule" id="MF_00484"/>
    </source>
</evidence>
<gene>
    <name evidence="7 11" type="primary">glgA</name>
    <name evidence="11" type="ORF">IAA61_03750</name>
</gene>
<dbReference type="InterPro" id="IPR001296">
    <property type="entry name" value="Glyco_trans_1"/>
</dbReference>
<dbReference type="Pfam" id="PF08323">
    <property type="entry name" value="Glyco_transf_5"/>
    <property type="match status" value="1"/>
</dbReference>
<evidence type="ECO:0000256" key="4">
    <source>
        <dbReference type="ARBA" id="ARBA00022676"/>
    </source>
</evidence>
<evidence type="ECO:0000256" key="8">
    <source>
        <dbReference type="SAM" id="MobiDB-lite"/>
    </source>
</evidence>
<sequence length="606" mass="68555">MKVLFATSECAPFVKTGGLGDVAGSLPQALREKNVDARVVLPLYNCIPQQYKDQMRYIDHIYIDMAWRKQYCGIFELEFNNCIYYFIDNKFYFNGDKPYDYIHLDCEKFIFFSKAVLSILPTIGFRPDVINCNDWQTGPIPVFLDTFQDNPFFRGIKTVITIHNLKFQGRWDFKGIKDAMGISDYYFTPDKMEYYKDANLLKGGMVYANKISTVSNTYADEITTPQYGEGLDSLLRARRGDLVGIVNGISYDDWNPSKDGFITKKYNTRTIKAGKAANKAQLQREMSLPEDPDKMLIGIVSRLTDQKGFDLIAYKLEDLCNGGAQIVVLGTGEEQYENLFRHYSWKYPDRFAARITYSNELSHKIYAGCDAFLMPSAFEPCGLSQLISMHYGTVPIVRETGGLKDTVIPYNKYTGEGTGFTFANYNADDMIQCVWRSMDVYYNNKDAWYSIARHGMDADYSWGVSAEKYIDMYCELTGLERPSSGDIKKNSKPEWDLENLPDFAERIRGDFANSESALEQLAAERGVIEVPDPFGGDGPEADPREVKKPAKKTAKSTRSKKTGTAASKSRTTKPKANVGDAVERLEKAVSATTKTAKKTTKRTKKS</sequence>
<comment type="catalytic activity">
    <reaction evidence="1 7">
        <text>[(1-&gt;4)-alpha-D-glucosyl](n) + ADP-alpha-D-glucose = [(1-&gt;4)-alpha-D-glucosyl](n+1) + ADP + H(+)</text>
        <dbReference type="Rhea" id="RHEA:18189"/>
        <dbReference type="Rhea" id="RHEA-COMP:9584"/>
        <dbReference type="Rhea" id="RHEA-COMP:9587"/>
        <dbReference type="ChEBI" id="CHEBI:15378"/>
        <dbReference type="ChEBI" id="CHEBI:15444"/>
        <dbReference type="ChEBI" id="CHEBI:57498"/>
        <dbReference type="ChEBI" id="CHEBI:456216"/>
        <dbReference type="EC" id="2.4.1.21"/>
    </reaction>
</comment>
<dbReference type="CDD" id="cd03791">
    <property type="entry name" value="GT5_Glycogen_synthase_DULL1-like"/>
    <property type="match status" value="1"/>
</dbReference>
<dbReference type="SUPFAM" id="SSF53756">
    <property type="entry name" value="UDP-Glycosyltransferase/glycogen phosphorylase"/>
    <property type="match status" value="1"/>
</dbReference>
<reference evidence="11" key="2">
    <citation type="journal article" date="2021" name="PeerJ">
        <title>Extensive microbial diversity within the chicken gut microbiome revealed by metagenomics and culture.</title>
        <authorList>
            <person name="Gilroy R."/>
            <person name="Ravi A."/>
            <person name="Getino M."/>
            <person name="Pursley I."/>
            <person name="Horton D.L."/>
            <person name="Alikhan N.F."/>
            <person name="Baker D."/>
            <person name="Gharbi K."/>
            <person name="Hall N."/>
            <person name="Watson M."/>
            <person name="Adriaenssens E.M."/>
            <person name="Foster-Nyarko E."/>
            <person name="Jarju S."/>
            <person name="Secka A."/>
            <person name="Antonio M."/>
            <person name="Oren A."/>
            <person name="Chaudhuri R.R."/>
            <person name="La Ragione R."/>
            <person name="Hildebrand F."/>
            <person name="Pallen M.J."/>
        </authorList>
    </citation>
    <scope>NUCLEOTIDE SEQUENCE</scope>
    <source>
        <strain evidence="11">USAMLcec3-3695</strain>
    </source>
</reference>
<name>A0A9D1SDZ3_9FIRM</name>
<protein>
    <recommendedName>
        <fullName evidence="7">Glycogen synthase</fullName>
        <ecNumber evidence="7">2.4.1.21</ecNumber>
    </recommendedName>
    <alternativeName>
        <fullName evidence="7">Starch [bacterial glycogen] synthase</fullName>
    </alternativeName>
</protein>
<dbReference type="GO" id="GO:0009011">
    <property type="term" value="F:alpha-1,4-glucan glucosyltransferase (ADP-glucose donor) activity"/>
    <property type="evidence" value="ECO:0007669"/>
    <property type="project" value="UniProtKB-UniRule"/>
</dbReference>
<comment type="similarity">
    <text evidence="3 7">Belongs to the glycosyltransferase 1 family. Bacterial/plant glycogen synthase subfamily.</text>
</comment>
<dbReference type="PANTHER" id="PTHR45825">
    <property type="entry name" value="GRANULE-BOUND STARCH SYNTHASE 1, CHLOROPLASTIC/AMYLOPLASTIC"/>
    <property type="match status" value="1"/>
</dbReference>
<feature type="binding site" evidence="7">
    <location>
        <position position="15"/>
    </location>
    <ligand>
        <name>ADP-alpha-D-glucose</name>
        <dbReference type="ChEBI" id="CHEBI:57498"/>
    </ligand>
</feature>
<dbReference type="InterPro" id="IPR013534">
    <property type="entry name" value="Starch_synth_cat_dom"/>
</dbReference>
<dbReference type="HAMAP" id="MF_00484">
    <property type="entry name" value="Glycogen_synth"/>
    <property type="match status" value="1"/>
</dbReference>
<evidence type="ECO:0000259" key="9">
    <source>
        <dbReference type="Pfam" id="PF00534"/>
    </source>
</evidence>
<evidence type="ECO:0000256" key="5">
    <source>
        <dbReference type="ARBA" id="ARBA00022679"/>
    </source>
</evidence>
<dbReference type="InterPro" id="IPR011835">
    <property type="entry name" value="GS/SS"/>
</dbReference>
<feature type="compositionally biased region" description="Basic residues" evidence="8">
    <location>
        <begin position="549"/>
        <end position="561"/>
    </location>
</feature>
<comment type="pathway">
    <text evidence="7">Glycan biosynthesis; glycogen biosynthesis.</text>
</comment>
<evidence type="ECO:0000313" key="11">
    <source>
        <dbReference type="EMBL" id="HIU56914.1"/>
    </source>
</evidence>
<dbReference type="NCBIfam" id="NF001898">
    <property type="entry name" value="PRK00654.1-1"/>
    <property type="match status" value="1"/>
</dbReference>
<reference evidence="11" key="1">
    <citation type="submission" date="2020-10" db="EMBL/GenBank/DDBJ databases">
        <authorList>
            <person name="Gilroy R."/>
        </authorList>
    </citation>
    <scope>NUCLEOTIDE SEQUENCE</scope>
    <source>
        <strain evidence="11">USAMLcec3-3695</strain>
    </source>
</reference>
<dbReference type="GO" id="GO:0004373">
    <property type="term" value="F:alpha-1,4-glucan glucosyltransferase (UDP-glucose donor) activity"/>
    <property type="evidence" value="ECO:0007669"/>
    <property type="project" value="InterPro"/>
</dbReference>
<evidence type="ECO:0000259" key="10">
    <source>
        <dbReference type="Pfam" id="PF08323"/>
    </source>
</evidence>
<keyword evidence="6 7" id="KW-0320">Glycogen biosynthesis</keyword>
<proteinExistence type="inferred from homology"/>
<dbReference type="AlphaFoldDB" id="A0A9D1SDZ3"/>
<dbReference type="Pfam" id="PF00534">
    <property type="entry name" value="Glycos_transf_1"/>
    <property type="match status" value="1"/>
</dbReference>
<organism evidence="11 12">
    <name type="scientific">Candidatus Ornithomonoglobus merdipullorum</name>
    <dbReference type="NCBI Taxonomy" id="2840895"/>
    <lineage>
        <taxon>Bacteria</taxon>
        <taxon>Bacillati</taxon>
        <taxon>Bacillota</taxon>
        <taxon>Clostridia</taxon>
        <taxon>Candidatus Ornithomonoglobus</taxon>
    </lineage>
</organism>
<dbReference type="Gene3D" id="3.40.50.2000">
    <property type="entry name" value="Glycogen Phosphorylase B"/>
    <property type="match status" value="2"/>
</dbReference>
<evidence type="ECO:0000313" key="12">
    <source>
        <dbReference type="Proteomes" id="UP000824109"/>
    </source>
</evidence>
<feature type="domain" description="Starch synthase catalytic" evidence="10">
    <location>
        <begin position="2"/>
        <end position="236"/>
    </location>
</feature>
<dbReference type="PANTHER" id="PTHR45825:SF11">
    <property type="entry name" value="ALPHA AMYLASE DOMAIN-CONTAINING PROTEIN"/>
    <property type="match status" value="1"/>
</dbReference>
<evidence type="ECO:0000256" key="3">
    <source>
        <dbReference type="ARBA" id="ARBA00010281"/>
    </source>
</evidence>
<feature type="domain" description="Glycosyl transferase family 1" evidence="9">
    <location>
        <begin position="288"/>
        <end position="431"/>
    </location>
</feature>
<keyword evidence="4 7" id="KW-0328">Glycosyltransferase</keyword>
<feature type="region of interest" description="Disordered" evidence="8">
    <location>
        <begin position="529"/>
        <end position="606"/>
    </location>
</feature>
<evidence type="ECO:0000256" key="6">
    <source>
        <dbReference type="ARBA" id="ARBA00023056"/>
    </source>
</evidence>
<evidence type="ECO:0000256" key="2">
    <source>
        <dbReference type="ARBA" id="ARBA00002764"/>
    </source>
</evidence>
<comment type="caution">
    <text evidence="11">The sequence shown here is derived from an EMBL/GenBank/DDBJ whole genome shotgun (WGS) entry which is preliminary data.</text>
</comment>
<dbReference type="Proteomes" id="UP000824109">
    <property type="component" value="Unassembled WGS sequence"/>
</dbReference>